<sequence length="425" mass="47812">MSTPASTVSLFDGRPFFEKALLHGLQTGIIPAARLDSLHEEAAKGMVQIARYFGTEFLRPDLEQARARIVNMVSLFLEDSCEGDLTEAAQSLRDNTLLSRSKGGSEMLKSLLTMPDHTHFGMLESGTFTDDHIPLLARWSLRSLADYRAELAQRSEIERRMEAAYWFAQKLGTARRELKDAQTDAEALIRTGLLTLAAGRTQLPNWGQFESAIELLRKRSAAGKPVALALPETLPAAFKPLVAEMRESMLRDDLPKILDPAVKPRKLFLQSMGFMGRYYWIDDEIEDISDFDRAVSDQWIKLTQRHTDDSSLITLFLCITAGVARKTIITETTAASIVRKLRKSGLHPELASDFIRDYAPHENHADYQRLWTHFIEETRRDLLDERDTKLHEAMTALKLHCNIVDGPAKTARPKAVAKKPTGPQA</sequence>
<name>A0A1P8JVV3_9BURK</name>
<evidence type="ECO:0000313" key="2">
    <source>
        <dbReference type="Proteomes" id="UP000186609"/>
    </source>
</evidence>
<accession>A0A1P8JVV3</accession>
<protein>
    <submittedName>
        <fullName evidence="1">Uncharacterized protein</fullName>
    </submittedName>
</protein>
<keyword evidence="2" id="KW-1185">Reference proteome</keyword>
<proteinExistence type="predicted"/>
<dbReference type="EMBL" id="CP019236">
    <property type="protein sequence ID" value="APW37882.1"/>
    <property type="molecule type" value="Genomic_DNA"/>
</dbReference>
<evidence type="ECO:0000313" key="1">
    <source>
        <dbReference type="EMBL" id="APW37882.1"/>
    </source>
</evidence>
<dbReference type="STRING" id="1842727.RD110_12300"/>
<dbReference type="AlphaFoldDB" id="A0A1P8JVV3"/>
<gene>
    <name evidence="1" type="ORF">RD110_12300</name>
</gene>
<dbReference type="KEGG" id="rhy:RD110_12300"/>
<reference evidence="1 2" key="1">
    <citation type="submission" date="2017-01" db="EMBL/GenBank/DDBJ databases">
        <authorList>
            <person name="Mah S.A."/>
            <person name="Swanson W.J."/>
            <person name="Moy G.W."/>
            <person name="Vacquier V.D."/>
        </authorList>
    </citation>
    <scope>NUCLEOTIDE SEQUENCE [LARGE SCALE GENOMIC DNA]</scope>
    <source>
        <strain evidence="1 2">DCY110</strain>
    </source>
</reference>
<organism evidence="1 2">
    <name type="scientific">Rhodoferax koreensis</name>
    <dbReference type="NCBI Taxonomy" id="1842727"/>
    <lineage>
        <taxon>Bacteria</taxon>
        <taxon>Pseudomonadati</taxon>
        <taxon>Pseudomonadota</taxon>
        <taxon>Betaproteobacteria</taxon>
        <taxon>Burkholderiales</taxon>
        <taxon>Comamonadaceae</taxon>
        <taxon>Rhodoferax</taxon>
    </lineage>
</organism>
<dbReference type="RefSeq" id="WP_076199761.1">
    <property type="nucleotide sequence ID" value="NZ_CP019236.1"/>
</dbReference>
<dbReference type="Proteomes" id="UP000186609">
    <property type="component" value="Chromosome"/>
</dbReference>